<organism evidence="2 3">
    <name type="scientific">Pelolinea submarina</name>
    <dbReference type="NCBI Taxonomy" id="913107"/>
    <lineage>
        <taxon>Bacteria</taxon>
        <taxon>Bacillati</taxon>
        <taxon>Chloroflexota</taxon>
        <taxon>Anaerolineae</taxon>
        <taxon>Anaerolineales</taxon>
        <taxon>Anaerolineaceae</taxon>
        <taxon>Pelolinea</taxon>
    </lineage>
</organism>
<evidence type="ECO:0000313" key="2">
    <source>
        <dbReference type="EMBL" id="REG10754.1"/>
    </source>
</evidence>
<dbReference type="Proteomes" id="UP000256388">
    <property type="component" value="Unassembled WGS sequence"/>
</dbReference>
<dbReference type="Pfam" id="PF12822">
    <property type="entry name" value="ECF_trnsprt"/>
    <property type="match status" value="1"/>
</dbReference>
<comment type="caution">
    <text evidence="2">The sequence shown here is derived from an EMBL/GenBank/DDBJ whole genome shotgun (WGS) entry which is preliminary data.</text>
</comment>
<dbReference type="OrthoDB" id="7628974at2"/>
<evidence type="ECO:0000256" key="1">
    <source>
        <dbReference type="SAM" id="Phobius"/>
    </source>
</evidence>
<dbReference type="GO" id="GO:0022857">
    <property type="term" value="F:transmembrane transporter activity"/>
    <property type="evidence" value="ECO:0007669"/>
    <property type="project" value="InterPro"/>
</dbReference>
<dbReference type="InterPro" id="IPR024529">
    <property type="entry name" value="ECF_trnsprt_substrate-spec"/>
</dbReference>
<gene>
    <name evidence="2" type="ORF">DFR64_0615</name>
</gene>
<dbReference type="EMBL" id="QUMS01000001">
    <property type="protein sequence ID" value="REG10754.1"/>
    <property type="molecule type" value="Genomic_DNA"/>
</dbReference>
<keyword evidence="1" id="KW-0472">Membrane</keyword>
<accession>A0A347ZTN5</accession>
<dbReference type="RefSeq" id="WP_116223916.1">
    <property type="nucleotide sequence ID" value="NZ_AP018437.1"/>
</dbReference>
<protein>
    <submittedName>
        <fullName evidence="2">Energy-coupling factor transport system substrate-specific component</fullName>
    </submittedName>
</protein>
<name>A0A347ZTN5_9CHLR</name>
<reference evidence="2 3" key="1">
    <citation type="submission" date="2018-08" db="EMBL/GenBank/DDBJ databases">
        <title>Genomic Encyclopedia of Type Strains, Phase IV (KMG-IV): sequencing the most valuable type-strain genomes for metagenomic binning, comparative biology and taxonomic classification.</title>
        <authorList>
            <person name="Goeker M."/>
        </authorList>
    </citation>
    <scope>NUCLEOTIDE SEQUENCE [LARGE SCALE GENOMIC DNA]</scope>
    <source>
        <strain evidence="2 3">DSM 23923</strain>
    </source>
</reference>
<feature type="transmembrane region" description="Helical" evidence="1">
    <location>
        <begin position="166"/>
        <end position="185"/>
    </location>
</feature>
<keyword evidence="3" id="KW-1185">Reference proteome</keyword>
<keyword evidence="1" id="KW-0812">Transmembrane</keyword>
<feature type="transmembrane region" description="Helical" evidence="1">
    <location>
        <begin position="102"/>
        <end position="125"/>
    </location>
</feature>
<dbReference type="AlphaFoldDB" id="A0A347ZTN5"/>
<sequence length="205" mass="21830">MANKIKIDKLSLFLIPIGIAVNFIGGQIALLLKLPLYLDAIGTIVVGALCGVVPGIIVGLVSNVLNSISDPITLFYAILNIMFGIAAAYLSKKGVFKSFGKTLLSSLLFALIGGGLGSLMTWVLYGFDFGTGTSSIFAIPLHETLGLPKFLSQFIAEFGMDIFDKVLTVIAAFGILQAIPTRFLAKLPLGKIYIKDADLALEDED</sequence>
<evidence type="ECO:0000313" key="3">
    <source>
        <dbReference type="Proteomes" id="UP000256388"/>
    </source>
</evidence>
<feature type="transmembrane region" description="Helical" evidence="1">
    <location>
        <begin position="12"/>
        <end position="32"/>
    </location>
</feature>
<keyword evidence="1" id="KW-1133">Transmembrane helix</keyword>
<feature type="transmembrane region" description="Helical" evidence="1">
    <location>
        <begin position="44"/>
        <end position="65"/>
    </location>
</feature>
<feature type="transmembrane region" description="Helical" evidence="1">
    <location>
        <begin position="71"/>
        <end position="90"/>
    </location>
</feature>
<proteinExistence type="predicted"/>
<dbReference type="Gene3D" id="1.10.1760.20">
    <property type="match status" value="1"/>
</dbReference>